<dbReference type="GO" id="GO:0000786">
    <property type="term" value="C:nucleosome"/>
    <property type="evidence" value="ECO:0007669"/>
    <property type="project" value="UniProtKB-KW"/>
</dbReference>
<name>A0A077ZH00_TRITR</name>
<dbReference type="InterPro" id="IPR000164">
    <property type="entry name" value="Histone_H3/CENP-A"/>
</dbReference>
<comment type="subcellular location">
    <subcellularLocation>
        <location evidence="2">Chromosome</location>
    </subcellularLocation>
    <subcellularLocation>
        <location evidence="1">Nucleus</location>
    </subcellularLocation>
</comment>
<dbReference type="PRINTS" id="PR00622">
    <property type="entry name" value="HISTONEH3"/>
</dbReference>
<reference evidence="10" key="2">
    <citation type="submission" date="2014-03" db="EMBL/GenBank/DDBJ databases">
        <title>The whipworm genome and dual-species transcriptomics of an intimate host-pathogen interaction.</title>
        <authorList>
            <person name="Foth B.J."/>
            <person name="Tsai I.J."/>
            <person name="Reid A.J."/>
            <person name="Bancroft A.J."/>
            <person name="Nichol S."/>
            <person name="Tracey A."/>
            <person name="Holroyd N."/>
            <person name="Cotton J.A."/>
            <person name="Stanley E.J."/>
            <person name="Zarowiecki M."/>
            <person name="Liu J.Z."/>
            <person name="Huckvale T."/>
            <person name="Cooper P.J."/>
            <person name="Grencis R.K."/>
            <person name="Berriman M."/>
        </authorList>
    </citation>
    <scope>NUCLEOTIDE SEQUENCE [LARGE SCALE GENOMIC DNA]</scope>
</reference>
<feature type="compositionally biased region" description="Basic and acidic residues" evidence="8">
    <location>
        <begin position="1"/>
        <end position="12"/>
    </location>
</feature>
<dbReference type="FunFam" id="1.10.20.10:FF:000085">
    <property type="entry name" value="Histone H3.2"/>
    <property type="match status" value="1"/>
</dbReference>
<dbReference type="Gene3D" id="1.10.20.10">
    <property type="entry name" value="Histone, subunit A"/>
    <property type="match status" value="1"/>
</dbReference>
<gene>
    <name evidence="10" type="ORF">TTRE_0000792301</name>
</gene>
<dbReference type="AlphaFoldDB" id="A0A077ZH00"/>
<accession>A0A077ZH00</accession>
<dbReference type="InterPro" id="IPR007125">
    <property type="entry name" value="H2A/H2B/H3"/>
</dbReference>
<comment type="similarity">
    <text evidence="3">Belongs to the histone H3 family.</text>
</comment>
<keyword evidence="11" id="KW-1185">Reference proteome</keyword>
<keyword evidence="5" id="KW-0238">DNA-binding</keyword>
<dbReference type="Pfam" id="PF00125">
    <property type="entry name" value="Histone"/>
    <property type="match status" value="1"/>
</dbReference>
<feature type="domain" description="Core Histone H2A/H2B/H3" evidence="9">
    <location>
        <begin position="71"/>
        <end position="158"/>
    </location>
</feature>
<dbReference type="EMBL" id="HG806649">
    <property type="protein sequence ID" value="CDW59586.1"/>
    <property type="molecule type" value="Genomic_DNA"/>
</dbReference>
<dbReference type="InterPro" id="IPR009072">
    <property type="entry name" value="Histone-fold"/>
</dbReference>
<evidence type="ECO:0000313" key="10">
    <source>
        <dbReference type="EMBL" id="CDW59586.1"/>
    </source>
</evidence>
<dbReference type="GO" id="GO:0030527">
    <property type="term" value="F:structural constituent of chromatin"/>
    <property type="evidence" value="ECO:0007669"/>
    <property type="project" value="InterPro"/>
</dbReference>
<protein>
    <submittedName>
        <fullName evidence="10">Histone H3</fullName>
    </submittedName>
</protein>
<evidence type="ECO:0000256" key="2">
    <source>
        <dbReference type="ARBA" id="ARBA00004286"/>
    </source>
</evidence>
<dbReference type="STRING" id="36087.A0A077ZH00"/>
<evidence type="ECO:0000256" key="8">
    <source>
        <dbReference type="SAM" id="MobiDB-lite"/>
    </source>
</evidence>
<evidence type="ECO:0000256" key="1">
    <source>
        <dbReference type="ARBA" id="ARBA00004123"/>
    </source>
</evidence>
<evidence type="ECO:0000256" key="3">
    <source>
        <dbReference type="ARBA" id="ARBA00010343"/>
    </source>
</evidence>
<dbReference type="GO" id="GO:0046982">
    <property type="term" value="F:protein heterodimerization activity"/>
    <property type="evidence" value="ECO:0007669"/>
    <property type="project" value="InterPro"/>
</dbReference>
<feature type="compositionally biased region" description="Basic and acidic residues" evidence="8">
    <location>
        <begin position="23"/>
        <end position="41"/>
    </location>
</feature>
<evidence type="ECO:0000256" key="7">
    <source>
        <dbReference type="ARBA" id="ARBA00023269"/>
    </source>
</evidence>
<feature type="region of interest" description="Disordered" evidence="8">
    <location>
        <begin position="1"/>
        <end position="70"/>
    </location>
</feature>
<feature type="compositionally biased region" description="Basic residues" evidence="8">
    <location>
        <begin position="58"/>
        <end position="70"/>
    </location>
</feature>
<dbReference type="GO" id="GO:0005634">
    <property type="term" value="C:nucleus"/>
    <property type="evidence" value="ECO:0007669"/>
    <property type="project" value="UniProtKB-SubCell"/>
</dbReference>
<evidence type="ECO:0000256" key="5">
    <source>
        <dbReference type="ARBA" id="ARBA00023125"/>
    </source>
</evidence>
<keyword evidence="4" id="KW-0158">Chromosome</keyword>
<dbReference type="OrthoDB" id="4025405at2759"/>
<dbReference type="SMART" id="SM00428">
    <property type="entry name" value="H3"/>
    <property type="match status" value="1"/>
</dbReference>
<dbReference type="PANTHER" id="PTHR11426">
    <property type="entry name" value="HISTONE H3"/>
    <property type="match status" value="1"/>
</dbReference>
<evidence type="ECO:0000256" key="4">
    <source>
        <dbReference type="ARBA" id="ARBA00022454"/>
    </source>
</evidence>
<proteinExistence type="inferred from homology"/>
<evidence type="ECO:0000259" key="9">
    <source>
        <dbReference type="Pfam" id="PF00125"/>
    </source>
</evidence>
<evidence type="ECO:0000313" key="11">
    <source>
        <dbReference type="Proteomes" id="UP000030665"/>
    </source>
</evidence>
<dbReference type="SUPFAM" id="SSF47113">
    <property type="entry name" value="Histone-fold"/>
    <property type="match status" value="1"/>
</dbReference>
<reference evidence="10" key="1">
    <citation type="submission" date="2014-01" db="EMBL/GenBank/DDBJ databases">
        <authorList>
            <person name="Aslett M."/>
        </authorList>
    </citation>
    <scope>NUCLEOTIDE SEQUENCE</scope>
</reference>
<keyword evidence="6" id="KW-0539">Nucleus</keyword>
<dbReference type="CDD" id="cd22911">
    <property type="entry name" value="HFD_H3"/>
    <property type="match status" value="1"/>
</dbReference>
<sequence>MAVTRSEDKKSSPEAGSVSQRVKLQEKLYGKVHRHKEDHQPRHSFSPSASEAREKKERKSKPLKQRRRRPGVLALQEIRIYQRGTELLIPRSPFQRVIRDIIQRLGRPNLKFQRLALEALQTGAESYLIGLMEDTNLACIHAKRQTIMPKDIKLALRLRHEFLL</sequence>
<dbReference type="GO" id="GO:0003677">
    <property type="term" value="F:DNA binding"/>
    <property type="evidence" value="ECO:0007669"/>
    <property type="project" value="UniProtKB-KW"/>
</dbReference>
<keyword evidence="7" id="KW-0544">Nucleosome core</keyword>
<dbReference type="Proteomes" id="UP000030665">
    <property type="component" value="Unassembled WGS sequence"/>
</dbReference>
<organism evidence="10 11">
    <name type="scientific">Trichuris trichiura</name>
    <name type="common">Whipworm</name>
    <name type="synonym">Trichocephalus trichiurus</name>
    <dbReference type="NCBI Taxonomy" id="36087"/>
    <lineage>
        <taxon>Eukaryota</taxon>
        <taxon>Metazoa</taxon>
        <taxon>Ecdysozoa</taxon>
        <taxon>Nematoda</taxon>
        <taxon>Enoplea</taxon>
        <taxon>Dorylaimia</taxon>
        <taxon>Trichinellida</taxon>
        <taxon>Trichuridae</taxon>
        <taxon>Trichuris</taxon>
    </lineage>
</organism>
<evidence type="ECO:0000256" key="6">
    <source>
        <dbReference type="ARBA" id="ARBA00023242"/>
    </source>
</evidence>